<dbReference type="Pfam" id="PF00089">
    <property type="entry name" value="Trypsin"/>
    <property type="match status" value="1"/>
</dbReference>
<evidence type="ECO:0000313" key="4">
    <source>
        <dbReference type="EMBL" id="GCB75574.1"/>
    </source>
</evidence>
<dbReference type="PANTHER" id="PTHR24252:SF7">
    <property type="entry name" value="HYALIN"/>
    <property type="match status" value="1"/>
</dbReference>
<evidence type="ECO:0000256" key="2">
    <source>
        <dbReference type="ARBA" id="ARBA00024195"/>
    </source>
</evidence>
<dbReference type="GO" id="GO:0006508">
    <property type="term" value="P:proteolysis"/>
    <property type="evidence" value="ECO:0007669"/>
    <property type="project" value="InterPro"/>
</dbReference>
<sequence length="138" mass="14775">PAILNDKVALICLPTKGYILPSEAECYVTGWGETQGTGGEGLLKEAGFPVIENKVCNRPEYLNGRVKSNELCAGNIEGAVDSCQGDSGGPLVCPNSEGSYILQGVTSWGLGCARRMKPGVYVRVSFFIDWIKNTMRNG</sequence>
<dbReference type="GO" id="GO:0004252">
    <property type="term" value="F:serine-type endopeptidase activity"/>
    <property type="evidence" value="ECO:0007669"/>
    <property type="project" value="InterPro"/>
</dbReference>
<keyword evidence="5" id="KW-1185">Reference proteome</keyword>
<dbReference type="Gene3D" id="2.40.10.10">
    <property type="entry name" value="Trypsin-like serine proteases"/>
    <property type="match status" value="1"/>
</dbReference>
<dbReference type="InterPro" id="IPR009003">
    <property type="entry name" value="Peptidase_S1_PA"/>
</dbReference>
<dbReference type="InterPro" id="IPR043504">
    <property type="entry name" value="Peptidase_S1_PA_chymotrypsin"/>
</dbReference>
<dbReference type="PROSITE" id="PS50240">
    <property type="entry name" value="TRYPSIN_DOM"/>
    <property type="match status" value="1"/>
</dbReference>
<dbReference type="AlphaFoldDB" id="A0A401PR25"/>
<dbReference type="CDD" id="cd00190">
    <property type="entry name" value="Tryp_SPc"/>
    <property type="match status" value="1"/>
</dbReference>
<feature type="domain" description="Peptidase S1" evidence="3">
    <location>
        <begin position="1"/>
        <end position="136"/>
    </location>
</feature>
<organism evidence="4 5">
    <name type="scientific">Scyliorhinus torazame</name>
    <name type="common">Cloudy catshark</name>
    <name type="synonym">Catulus torazame</name>
    <dbReference type="NCBI Taxonomy" id="75743"/>
    <lineage>
        <taxon>Eukaryota</taxon>
        <taxon>Metazoa</taxon>
        <taxon>Chordata</taxon>
        <taxon>Craniata</taxon>
        <taxon>Vertebrata</taxon>
        <taxon>Chondrichthyes</taxon>
        <taxon>Elasmobranchii</taxon>
        <taxon>Galeomorphii</taxon>
        <taxon>Galeoidea</taxon>
        <taxon>Carcharhiniformes</taxon>
        <taxon>Scyliorhinidae</taxon>
        <taxon>Scyliorhinus</taxon>
    </lineage>
</organism>
<keyword evidence="1" id="KW-1015">Disulfide bond</keyword>
<dbReference type="STRING" id="75743.A0A401PR25"/>
<dbReference type="SMART" id="SM00020">
    <property type="entry name" value="Tryp_SPc"/>
    <property type="match status" value="1"/>
</dbReference>
<evidence type="ECO:0000259" key="3">
    <source>
        <dbReference type="PROSITE" id="PS50240"/>
    </source>
</evidence>
<name>A0A401PR25_SCYTO</name>
<protein>
    <recommendedName>
        <fullName evidence="3">Peptidase S1 domain-containing protein</fullName>
    </recommendedName>
</protein>
<comment type="caution">
    <text evidence="4">The sequence shown here is derived from an EMBL/GenBank/DDBJ whole genome shotgun (WGS) entry which is preliminary data.</text>
</comment>
<dbReference type="InterPro" id="IPR033116">
    <property type="entry name" value="TRYPSIN_SER"/>
</dbReference>
<dbReference type="OrthoDB" id="546450at2759"/>
<evidence type="ECO:0000256" key="1">
    <source>
        <dbReference type="ARBA" id="ARBA00023157"/>
    </source>
</evidence>
<dbReference type="PANTHER" id="PTHR24252">
    <property type="entry name" value="ACROSIN-RELATED"/>
    <property type="match status" value="1"/>
</dbReference>
<comment type="similarity">
    <text evidence="2">Belongs to the peptidase S1 family. CLIP subfamily.</text>
</comment>
<evidence type="ECO:0000313" key="5">
    <source>
        <dbReference type="Proteomes" id="UP000288216"/>
    </source>
</evidence>
<dbReference type="Proteomes" id="UP000288216">
    <property type="component" value="Unassembled WGS sequence"/>
</dbReference>
<feature type="non-terminal residue" evidence="4">
    <location>
        <position position="1"/>
    </location>
</feature>
<dbReference type="FunFam" id="2.40.10.10:FF:000002">
    <property type="entry name" value="Transmembrane protease serine"/>
    <property type="match status" value="1"/>
</dbReference>
<dbReference type="OMA" id="SICAKWY"/>
<proteinExistence type="inferred from homology"/>
<dbReference type="EMBL" id="BFAA01009932">
    <property type="protein sequence ID" value="GCB75574.1"/>
    <property type="molecule type" value="Genomic_DNA"/>
</dbReference>
<reference evidence="4 5" key="1">
    <citation type="journal article" date="2018" name="Nat. Ecol. Evol.">
        <title>Shark genomes provide insights into elasmobranch evolution and the origin of vertebrates.</title>
        <authorList>
            <person name="Hara Y"/>
            <person name="Yamaguchi K"/>
            <person name="Onimaru K"/>
            <person name="Kadota M"/>
            <person name="Koyanagi M"/>
            <person name="Keeley SD"/>
            <person name="Tatsumi K"/>
            <person name="Tanaka K"/>
            <person name="Motone F"/>
            <person name="Kageyama Y"/>
            <person name="Nozu R"/>
            <person name="Adachi N"/>
            <person name="Nishimura O"/>
            <person name="Nakagawa R"/>
            <person name="Tanegashima C"/>
            <person name="Kiyatake I"/>
            <person name="Matsumoto R"/>
            <person name="Murakumo K"/>
            <person name="Nishida K"/>
            <person name="Terakita A"/>
            <person name="Kuratani S"/>
            <person name="Sato K"/>
            <person name="Hyodo S Kuraku.S."/>
        </authorList>
    </citation>
    <scope>NUCLEOTIDE SEQUENCE [LARGE SCALE GENOMIC DNA]</scope>
</reference>
<gene>
    <name evidence="4" type="ORF">scyTo_0016440</name>
</gene>
<dbReference type="PROSITE" id="PS00135">
    <property type="entry name" value="TRYPSIN_SER"/>
    <property type="match status" value="1"/>
</dbReference>
<dbReference type="SUPFAM" id="SSF50494">
    <property type="entry name" value="Trypsin-like serine proteases"/>
    <property type="match status" value="1"/>
</dbReference>
<dbReference type="InterPro" id="IPR001254">
    <property type="entry name" value="Trypsin_dom"/>
</dbReference>
<accession>A0A401PR25</accession>